<dbReference type="Proteomes" id="UP000507470">
    <property type="component" value="Unassembled WGS sequence"/>
</dbReference>
<gene>
    <name evidence="2" type="ORF">MCOR_21801</name>
</gene>
<keyword evidence="1" id="KW-0472">Membrane</keyword>
<dbReference type="EMBL" id="CACVKT020003868">
    <property type="protein sequence ID" value="CAC5386346.1"/>
    <property type="molecule type" value="Genomic_DNA"/>
</dbReference>
<reference evidence="2 3" key="1">
    <citation type="submission" date="2020-06" db="EMBL/GenBank/DDBJ databases">
        <authorList>
            <person name="Li R."/>
            <person name="Bekaert M."/>
        </authorList>
    </citation>
    <scope>NUCLEOTIDE SEQUENCE [LARGE SCALE GENOMIC DNA]</scope>
    <source>
        <strain evidence="3">wild</strain>
    </source>
</reference>
<sequence>MLKTTAEDCFRHCSDYSSATYFVMKSSRCYCLTNQPEINGDINDCRTICTNASWTPCSSGQSAMVFTFVEEKRNTTNDMKSSKRFPRFILVPTSIVVAVILCVIILILILVIISIKTLRKIRIYEEKLKKVNERLPGTEFSNYTGIEDTNEEVHDSAYKELSDNVSQLRNCHEKENGYIRRHG</sequence>
<evidence type="ECO:0000313" key="3">
    <source>
        <dbReference type="Proteomes" id="UP000507470"/>
    </source>
</evidence>
<evidence type="ECO:0008006" key="4">
    <source>
        <dbReference type="Google" id="ProtNLM"/>
    </source>
</evidence>
<evidence type="ECO:0000313" key="2">
    <source>
        <dbReference type="EMBL" id="CAC5386346.1"/>
    </source>
</evidence>
<keyword evidence="3" id="KW-1185">Reference proteome</keyword>
<dbReference type="AlphaFoldDB" id="A0A6J8BS49"/>
<keyword evidence="1" id="KW-1133">Transmembrane helix</keyword>
<protein>
    <recommendedName>
        <fullName evidence="4">WSC domain-containing protein</fullName>
    </recommendedName>
</protein>
<evidence type="ECO:0000256" key="1">
    <source>
        <dbReference type="SAM" id="Phobius"/>
    </source>
</evidence>
<organism evidence="2 3">
    <name type="scientific">Mytilus coruscus</name>
    <name type="common">Sea mussel</name>
    <dbReference type="NCBI Taxonomy" id="42192"/>
    <lineage>
        <taxon>Eukaryota</taxon>
        <taxon>Metazoa</taxon>
        <taxon>Spiralia</taxon>
        <taxon>Lophotrochozoa</taxon>
        <taxon>Mollusca</taxon>
        <taxon>Bivalvia</taxon>
        <taxon>Autobranchia</taxon>
        <taxon>Pteriomorphia</taxon>
        <taxon>Mytilida</taxon>
        <taxon>Mytiloidea</taxon>
        <taxon>Mytilidae</taxon>
        <taxon>Mytilinae</taxon>
        <taxon>Mytilus</taxon>
    </lineage>
</organism>
<name>A0A6J8BS49_MYTCO</name>
<feature type="transmembrane region" description="Helical" evidence="1">
    <location>
        <begin position="88"/>
        <end position="113"/>
    </location>
</feature>
<accession>A0A6J8BS49</accession>
<proteinExistence type="predicted"/>
<keyword evidence="1" id="KW-0812">Transmembrane</keyword>